<proteinExistence type="predicted"/>
<feature type="transmembrane region" description="Helical" evidence="1">
    <location>
        <begin position="134"/>
        <end position="164"/>
    </location>
</feature>
<feature type="transmembrane region" description="Helical" evidence="1">
    <location>
        <begin position="21"/>
        <end position="48"/>
    </location>
</feature>
<name>A0ABP7FVS1_9MICO</name>
<feature type="transmembrane region" description="Helical" evidence="1">
    <location>
        <begin position="99"/>
        <end position="122"/>
    </location>
</feature>
<sequence>MVAQFLGLKLRLLGNLFRRSPWQVFGLIVGLAYGLGAAFTAVAGLVALRLAEVGLARSIVVVVGSVIVLGFLLVPLVFGADDTIDPRKFSLHGIPNGRLAFGLAAAAFIGVPALVITIVAVAQVVTWSRGPAPVLFALASTVLIVVTCILGSRVTTSIATLLLATRRAREATGLIALVVLSALSPIIAMMVTVDWEKRGLDVLHSIAEVAAWTPLGAVWAAPADAAADDLGAASASLAIAFGFVVLLAIAWRVIVGLMLVTPERASRIRAYTGLGWFERVPGNPAGAIAARSLSYWGRDMRYRSALVIVPIVPAVMVGALAVAGISLHYLVLLPVPVMCFFLAWSTVHNDVAFDNTAVWLHVASNTAGWADRLGRVVPPLALGLAVILVGTPLSAWGYGSTDVVPSLLGAGLCVLLVGLGISSVISAGFPYPAVHPGDSPFAQPQSSASGASWVQALSFVAVLGVAAPTGWLAILGLQHGGGWHVAALVVGIVTGILALVGGILLGGRVFERRGPELLAFTARY</sequence>
<gene>
    <name evidence="2" type="ORF">GCM10022239_26150</name>
</gene>
<feature type="transmembrane region" description="Helical" evidence="1">
    <location>
        <begin position="407"/>
        <end position="431"/>
    </location>
</feature>
<feature type="transmembrane region" description="Helical" evidence="1">
    <location>
        <begin position="452"/>
        <end position="477"/>
    </location>
</feature>
<feature type="transmembrane region" description="Helical" evidence="1">
    <location>
        <begin position="305"/>
        <end position="323"/>
    </location>
</feature>
<keyword evidence="1" id="KW-0472">Membrane</keyword>
<dbReference type="RefSeq" id="WP_344757524.1">
    <property type="nucleotide sequence ID" value="NZ_BAABAE010000004.1"/>
</dbReference>
<evidence type="ECO:0000313" key="2">
    <source>
        <dbReference type="EMBL" id="GAA3749569.1"/>
    </source>
</evidence>
<keyword evidence="1" id="KW-1133">Transmembrane helix</keyword>
<feature type="transmembrane region" description="Helical" evidence="1">
    <location>
        <begin position="483"/>
        <end position="505"/>
    </location>
</feature>
<organism evidence="2 3">
    <name type="scientific">Leifsonella bigeumensis</name>
    <dbReference type="NCBI Taxonomy" id="433643"/>
    <lineage>
        <taxon>Bacteria</taxon>
        <taxon>Bacillati</taxon>
        <taxon>Actinomycetota</taxon>
        <taxon>Actinomycetes</taxon>
        <taxon>Micrococcales</taxon>
        <taxon>Microbacteriaceae</taxon>
        <taxon>Leifsonella</taxon>
    </lineage>
</organism>
<evidence type="ECO:0000256" key="1">
    <source>
        <dbReference type="SAM" id="Phobius"/>
    </source>
</evidence>
<dbReference type="Proteomes" id="UP001501004">
    <property type="component" value="Unassembled WGS sequence"/>
</dbReference>
<reference evidence="3" key="1">
    <citation type="journal article" date="2019" name="Int. J. Syst. Evol. Microbiol.">
        <title>The Global Catalogue of Microorganisms (GCM) 10K type strain sequencing project: providing services to taxonomists for standard genome sequencing and annotation.</title>
        <authorList>
            <consortium name="The Broad Institute Genomics Platform"/>
            <consortium name="The Broad Institute Genome Sequencing Center for Infectious Disease"/>
            <person name="Wu L."/>
            <person name="Ma J."/>
        </authorList>
    </citation>
    <scope>NUCLEOTIDE SEQUENCE [LARGE SCALE GENOMIC DNA]</scope>
    <source>
        <strain evidence="3">JCM 16949</strain>
    </source>
</reference>
<dbReference type="EMBL" id="BAABAE010000004">
    <property type="protein sequence ID" value="GAA3749569.1"/>
    <property type="molecule type" value="Genomic_DNA"/>
</dbReference>
<feature type="transmembrane region" description="Helical" evidence="1">
    <location>
        <begin position="237"/>
        <end position="260"/>
    </location>
</feature>
<evidence type="ECO:0000313" key="3">
    <source>
        <dbReference type="Proteomes" id="UP001501004"/>
    </source>
</evidence>
<evidence type="ECO:0008006" key="4">
    <source>
        <dbReference type="Google" id="ProtNLM"/>
    </source>
</evidence>
<keyword evidence="1" id="KW-0812">Transmembrane</keyword>
<feature type="transmembrane region" description="Helical" evidence="1">
    <location>
        <begin position="171"/>
        <end position="193"/>
    </location>
</feature>
<comment type="caution">
    <text evidence="2">The sequence shown here is derived from an EMBL/GenBank/DDBJ whole genome shotgun (WGS) entry which is preliminary data.</text>
</comment>
<keyword evidence="3" id="KW-1185">Reference proteome</keyword>
<accession>A0ABP7FVS1</accession>
<protein>
    <recommendedName>
        <fullName evidence="4">ABC-2 type transport system permease protein</fullName>
    </recommendedName>
</protein>
<feature type="transmembrane region" description="Helical" evidence="1">
    <location>
        <begin position="376"/>
        <end position="395"/>
    </location>
</feature>
<feature type="transmembrane region" description="Helical" evidence="1">
    <location>
        <begin position="54"/>
        <end position="78"/>
    </location>
</feature>